<dbReference type="RefSeq" id="WP_093055900.1">
    <property type="nucleotide sequence ID" value="NZ_FOGT01000025.1"/>
</dbReference>
<feature type="transmembrane region" description="Helical" evidence="1">
    <location>
        <begin position="132"/>
        <end position="149"/>
    </location>
</feature>
<dbReference type="Proteomes" id="UP000198571">
    <property type="component" value="Unassembled WGS sequence"/>
</dbReference>
<dbReference type="AlphaFoldDB" id="A0A1H9X590"/>
<keyword evidence="1" id="KW-1133">Transmembrane helix</keyword>
<evidence type="ECO:0000256" key="1">
    <source>
        <dbReference type="SAM" id="Phobius"/>
    </source>
</evidence>
<protein>
    <submittedName>
        <fullName evidence="2">Putative thiazole-containing bacteriocin maturation protein</fullName>
    </submittedName>
</protein>
<keyword evidence="3" id="KW-1185">Reference proteome</keyword>
<dbReference type="InterPro" id="IPR022368">
    <property type="entry name" value="Thiazole_bacteriocin_mat_put"/>
</dbReference>
<evidence type="ECO:0000313" key="3">
    <source>
        <dbReference type="Proteomes" id="UP000198571"/>
    </source>
</evidence>
<keyword evidence="1" id="KW-0472">Membrane</keyword>
<organism evidence="2 3">
    <name type="scientific">Salipaludibacillus aurantiacus</name>
    <dbReference type="NCBI Taxonomy" id="1601833"/>
    <lineage>
        <taxon>Bacteria</taxon>
        <taxon>Bacillati</taxon>
        <taxon>Bacillota</taxon>
        <taxon>Bacilli</taxon>
        <taxon>Bacillales</taxon>
        <taxon>Bacillaceae</taxon>
    </lineage>
</organism>
<gene>
    <name evidence="2" type="ORF">SAMN05518684_1256</name>
</gene>
<dbReference type="EMBL" id="FOGT01000025">
    <property type="protein sequence ID" value="SES41201.1"/>
    <property type="molecule type" value="Genomic_DNA"/>
</dbReference>
<reference evidence="3" key="1">
    <citation type="submission" date="2016-10" db="EMBL/GenBank/DDBJ databases">
        <authorList>
            <person name="Varghese N."/>
            <person name="Submissions S."/>
        </authorList>
    </citation>
    <scope>NUCLEOTIDE SEQUENCE [LARGE SCALE GENOMIC DNA]</scope>
    <source>
        <strain evidence="3">S9</strain>
    </source>
</reference>
<keyword evidence="1" id="KW-0812">Transmembrane</keyword>
<dbReference type="OrthoDB" id="2369163at2"/>
<dbReference type="STRING" id="1601833.SAMN05518684_1256"/>
<proteinExistence type="predicted"/>
<evidence type="ECO:0000313" key="2">
    <source>
        <dbReference type="EMBL" id="SES41201.1"/>
    </source>
</evidence>
<name>A0A1H9X590_9BACI</name>
<dbReference type="NCBIfam" id="TIGR03693">
    <property type="entry name" value="ocin_ThiF_like"/>
    <property type="match status" value="1"/>
</dbReference>
<dbReference type="Gene3D" id="3.40.50.720">
    <property type="entry name" value="NAD(P)-binding Rossmann-like Domain"/>
    <property type="match status" value="1"/>
</dbReference>
<accession>A0A1H9X590</accession>
<sequence>MAKLNASARLKVNKDTFYIPDQEGGVYFRNNESSFRLKGSTIYQWIETLMPMFNGEQTLGKLTEGLTAPYKKRVYEIGETLYQNGFVRDISQDQPHQLNPAVLEKYSSQIEFIENFTDSGAYHFQEYRKAKVLAVGAGPILVSLVSALLESGLPKCYFMVTKSMPANRSRIDELVQKAQKDDPEVEVMEVSFEEGDDVWKQAVHPYDWVLYVSQDGNISELRNLNFACKEEGKVFLPAICLEHAGLAGPVVKPESDGCWESAWRRLHQSAVQDDHQPANFSSTAGSLLANVIVFEFFKKAAGISSQAQSSQIYLLNLETLEGKWLSYLPHPLVSSSVLTPTLIEDLDVRVKNEKNRKNSPSKLLEYFSQLTSEEAGIFHSWEERDLPQLPLAQCYVQAVNPMSSGPAALLSEVVCAGFTHEEAKRHAGLTGIEMYVSQVVDSHENQNDPLIREGFMGIGAGQTIEEAVCRGLQNYLDDKLSERKADQPNLHFELQLDSIDDQQCRYYLDALTTLNGPPDIDLMENFLGFPVIRIKSNGQTYHRTGLNITLALRQALKQAHLNTPNEPNSLVRDKPVPDGFADKKRIQLKIPSCDGMTQLEILQSSIQILKQYKKRLVSYDLSFEPFLKHELAGVFGVQVREGDC</sequence>